<organism evidence="2 3">
    <name type="scientific">Linum trigynum</name>
    <dbReference type="NCBI Taxonomy" id="586398"/>
    <lineage>
        <taxon>Eukaryota</taxon>
        <taxon>Viridiplantae</taxon>
        <taxon>Streptophyta</taxon>
        <taxon>Embryophyta</taxon>
        <taxon>Tracheophyta</taxon>
        <taxon>Spermatophyta</taxon>
        <taxon>Magnoliopsida</taxon>
        <taxon>eudicotyledons</taxon>
        <taxon>Gunneridae</taxon>
        <taxon>Pentapetalae</taxon>
        <taxon>rosids</taxon>
        <taxon>fabids</taxon>
        <taxon>Malpighiales</taxon>
        <taxon>Linaceae</taxon>
        <taxon>Linum</taxon>
    </lineage>
</organism>
<reference evidence="2 3" key="1">
    <citation type="submission" date="2024-04" db="EMBL/GenBank/DDBJ databases">
        <authorList>
            <person name="Fracassetti M."/>
        </authorList>
    </citation>
    <scope>NUCLEOTIDE SEQUENCE [LARGE SCALE GENOMIC DNA]</scope>
</reference>
<evidence type="ECO:0000256" key="1">
    <source>
        <dbReference type="SAM" id="MobiDB-lite"/>
    </source>
</evidence>
<dbReference type="EMBL" id="OZ034817">
    <property type="protein sequence ID" value="CAL1379765.1"/>
    <property type="molecule type" value="Genomic_DNA"/>
</dbReference>
<sequence>MAAKSRRWRSRDLKLLERMGDVCLDPWVRGKVPLNAARQAPQAEHWNERSNEKPQVTRRDGQNLNPLTISQNKEQSRRRRLILEEESEDEFIVQEMP</sequence>
<dbReference type="AlphaFoldDB" id="A0AAV2E2I2"/>
<feature type="compositionally biased region" description="Basic and acidic residues" evidence="1">
    <location>
        <begin position="45"/>
        <end position="61"/>
    </location>
</feature>
<accession>A0AAV2E2I2</accession>
<name>A0AAV2E2I2_9ROSI</name>
<keyword evidence="3" id="KW-1185">Reference proteome</keyword>
<evidence type="ECO:0000313" key="2">
    <source>
        <dbReference type="EMBL" id="CAL1379765.1"/>
    </source>
</evidence>
<evidence type="ECO:0000313" key="3">
    <source>
        <dbReference type="Proteomes" id="UP001497516"/>
    </source>
</evidence>
<gene>
    <name evidence="2" type="ORF">LTRI10_LOCUS21264</name>
</gene>
<proteinExistence type="predicted"/>
<feature type="region of interest" description="Disordered" evidence="1">
    <location>
        <begin position="38"/>
        <end position="78"/>
    </location>
</feature>
<protein>
    <submittedName>
        <fullName evidence="2">Uncharacterized protein</fullName>
    </submittedName>
</protein>
<dbReference type="Proteomes" id="UP001497516">
    <property type="component" value="Chromosome 4"/>
</dbReference>
<feature type="compositionally biased region" description="Polar residues" evidence="1">
    <location>
        <begin position="62"/>
        <end position="73"/>
    </location>
</feature>